<organism evidence="1 2">
    <name type="scientific">Sulfobacillus thermosulfidooxidans</name>
    <dbReference type="NCBI Taxonomy" id="28034"/>
    <lineage>
        <taxon>Bacteria</taxon>
        <taxon>Bacillati</taxon>
        <taxon>Bacillota</taxon>
        <taxon>Clostridia</taxon>
        <taxon>Eubacteriales</taxon>
        <taxon>Clostridiales Family XVII. Incertae Sedis</taxon>
        <taxon>Sulfobacillus</taxon>
    </lineage>
</organism>
<dbReference type="RefSeq" id="WP_076006858.1">
    <property type="nucleotide sequence ID" value="NZ_MDZD01000012.1"/>
</dbReference>
<evidence type="ECO:0000313" key="2">
    <source>
        <dbReference type="Proteomes" id="UP000242705"/>
    </source>
</evidence>
<comment type="caution">
    <text evidence="1">The sequence shown here is derived from an EMBL/GenBank/DDBJ whole genome shotgun (WGS) entry which is preliminary data.</text>
</comment>
<dbReference type="AlphaFoldDB" id="A0A1R0IKM0"/>
<evidence type="ECO:0000313" key="1">
    <source>
        <dbReference type="EMBL" id="PSR28594.1"/>
    </source>
</evidence>
<proteinExistence type="predicted"/>
<dbReference type="Proteomes" id="UP000242705">
    <property type="component" value="Unassembled WGS sequence"/>
</dbReference>
<dbReference type="EMBL" id="PXYX01000006">
    <property type="protein sequence ID" value="PSR28594.1"/>
    <property type="molecule type" value="Genomic_DNA"/>
</dbReference>
<name>A0A1R0IKM0_SULTH</name>
<gene>
    <name evidence="1" type="ORF">C7B47_05400</name>
</gene>
<accession>A0A1R0IKM0</accession>
<reference evidence="1 2" key="1">
    <citation type="journal article" date="2014" name="BMC Genomics">
        <title>Comparison of environmental and isolate Sulfobacillus genomes reveals diverse carbon, sulfur, nitrogen, and hydrogen metabolisms.</title>
        <authorList>
            <person name="Justice N.B."/>
            <person name="Norman A."/>
            <person name="Brown C.T."/>
            <person name="Singh A."/>
            <person name="Thomas B.C."/>
            <person name="Banfield J.F."/>
        </authorList>
    </citation>
    <scope>NUCLEOTIDE SEQUENCE [LARGE SCALE GENOMIC DNA]</scope>
    <source>
        <strain evidence="1">AMDSBA5</strain>
    </source>
</reference>
<protein>
    <submittedName>
        <fullName evidence="1">Uncharacterized protein</fullName>
    </submittedName>
</protein>
<sequence>MTKAAKVLWVAGGLVVIVGSFFLTDAVRVRGLARRYDQSFLNPEIGAASKYDVEVLVPPGNGTAQYDVFHANHNTYVSVRETPSAHWANLGDFDSDDNGTFSVRLMKAPPERNDGYHNGQMEPQSVKFLPVA</sequence>